<dbReference type="InterPro" id="IPR050738">
    <property type="entry name" value="Sulfatase"/>
</dbReference>
<sequence>MKKPNILFLISHDTGRYLGCYDRPVKSPEIDRLASSGVRFDQAFCPTPTCSPSRGSILTGLYPHNNGLIGLAHYEFGINENVSTLPMALQQSGYETTLIGFSHETIGHTERGTYSSNTKLGYQRYEKIEGSRAPQVADKSIEYLKEKSKDSSKPFFANIGFWETHRTFDEYEPFADEIEEVTVPEYLPDTEKVRKEIALMNGSVKVLDEAIGRIINTLKETGLDENTILIYTTDHGIAFPRAKGTMKEAGLETALIFYSPKLFGENVTTNELICNIDLMPTILDLAGLPIPENLDGKSFAPFLLKETEATERNEFFFELTWHDNYHPMRGVRTKKYKYVRNFEDGPEIYLPMDIHKSPSGEEVRQKFYVPNAKEELYDLEKDPLEETNLIENPHYASIVEELRAKVNHWMEKTNDPLLNGRVPGVASKSWALEAEKGNAYIGRR</sequence>
<keyword evidence="2" id="KW-0479">Metal-binding</keyword>
<name>A0A179T4W6_9BACI</name>
<comment type="caution">
    <text evidence="6">The sequence shown here is derived from an EMBL/GenBank/DDBJ whole genome shotgun (WGS) entry which is preliminary data.</text>
</comment>
<dbReference type="Pfam" id="PF00884">
    <property type="entry name" value="Sulfatase"/>
    <property type="match status" value="1"/>
</dbReference>
<dbReference type="CDD" id="cd16027">
    <property type="entry name" value="SGSH"/>
    <property type="match status" value="1"/>
</dbReference>
<accession>A0A179T4W6</accession>
<dbReference type="PANTHER" id="PTHR42693">
    <property type="entry name" value="ARYLSULFATASE FAMILY MEMBER"/>
    <property type="match status" value="1"/>
</dbReference>
<evidence type="ECO:0000256" key="2">
    <source>
        <dbReference type="ARBA" id="ARBA00022723"/>
    </source>
</evidence>
<evidence type="ECO:0000256" key="1">
    <source>
        <dbReference type="ARBA" id="ARBA00008779"/>
    </source>
</evidence>
<dbReference type="InterPro" id="IPR024607">
    <property type="entry name" value="Sulfatase_CS"/>
</dbReference>
<dbReference type="GO" id="GO:0004065">
    <property type="term" value="F:arylsulfatase activity"/>
    <property type="evidence" value="ECO:0007669"/>
    <property type="project" value="TreeGrafter"/>
</dbReference>
<dbReference type="EMBL" id="LWSG01000001">
    <property type="protein sequence ID" value="OAS89156.1"/>
    <property type="molecule type" value="Genomic_DNA"/>
</dbReference>
<dbReference type="Proteomes" id="UP000078534">
    <property type="component" value="Unassembled WGS sequence"/>
</dbReference>
<gene>
    <name evidence="6" type="ORF">A6K24_00935</name>
</gene>
<comment type="similarity">
    <text evidence="1">Belongs to the sulfatase family.</text>
</comment>
<dbReference type="PANTHER" id="PTHR42693:SF53">
    <property type="entry name" value="ENDO-4-O-SULFATASE"/>
    <property type="match status" value="1"/>
</dbReference>
<evidence type="ECO:0000313" key="6">
    <source>
        <dbReference type="EMBL" id="OAS89156.1"/>
    </source>
</evidence>
<dbReference type="RefSeq" id="WP_066324138.1">
    <property type="nucleotide sequence ID" value="NZ_LWSG01000001.1"/>
</dbReference>
<organism evidence="6 7">
    <name type="scientific">Metabacillus litoralis</name>
    <dbReference type="NCBI Taxonomy" id="152268"/>
    <lineage>
        <taxon>Bacteria</taxon>
        <taxon>Bacillati</taxon>
        <taxon>Bacillota</taxon>
        <taxon>Bacilli</taxon>
        <taxon>Bacillales</taxon>
        <taxon>Bacillaceae</taxon>
        <taxon>Metabacillus</taxon>
    </lineage>
</organism>
<dbReference type="InterPro" id="IPR000917">
    <property type="entry name" value="Sulfatase_N"/>
</dbReference>
<dbReference type="AlphaFoldDB" id="A0A179T4W6"/>
<dbReference type="SUPFAM" id="SSF53649">
    <property type="entry name" value="Alkaline phosphatase-like"/>
    <property type="match status" value="1"/>
</dbReference>
<dbReference type="Gene3D" id="3.40.720.10">
    <property type="entry name" value="Alkaline Phosphatase, subunit A"/>
    <property type="match status" value="1"/>
</dbReference>
<protein>
    <submittedName>
        <fullName evidence="6">Sulfatase</fullName>
    </submittedName>
</protein>
<dbReference type="GO" id="GO:0046872">
    <property type="term" value="F:metal ion binding"/>
    <property type="evidence" value="ECO:0007669"/>
    <property type="project" value="UniProtKB-KW"/>
</dbReference>
<dbReference type="InterPro" id="IPR017850">
    <property type="entry name" value="Alkaline_phosphatase_core_sf"/>
</dbReference>
<keyword evidence="4" id="KW-0106">Calcium</keyword>
<feature type="domain" description="Sulfatase N-terminal" evidence="5">
    <location>
        <begin position="4"/>
        <end position="287"/>
    </location>
</feature>
<evidence type="ECO:0000313" key="7">
    <source>
        <dbReference type="Proteomes" id="UP000078534"/>
    </source>
</evidence>
<evidence type="ECO:0000259" key="5">
    <source>
        <dbReference type="Pfam" id="PF00884"/>
    </source>
</evidence>
<evidence type="ECO:0000256" key="3">
    <source>
        <dbReference type="ARBA" id="ARBA00022801"/>
    </source>
</evidence>
<dbReference type="PROSITE" id="PS00523">
    <property type="entry name" value="SULFATASE_1"/>
    <property type="match status" value="1"/>
</dbReference>
<keyword evidence="3" id="KW-0378">Hydrolase</keyword>
<keyword evidence="7" id="KW-1185">Reference proteome</keyword>
<reference evidence="7" key="1">
    <citation type="submission" date="2016-04" db="EMBL/GenBank/DDBJ databases">
        <authorList>
            <person name="Lyu Z."/>
            <person name="Lyu W."/>
        </authorList>
    </citation>
    <scope>NUCLEOTIDE SEQUENCE [LARGE SCALE GENOMIC DNA]</scope>
    <source>
        <strain evidence="7">C44</strain>
    </source>
</reference>
<proteinExistence type="inferred from homology"/>
<dbReference type="OrthoDB" id="9762324at2"/>
<dbReference type="STRING" id="152268.A6K24_00935"/>
<evidence type="ECO:0000256" key="4">
    <source>
        <dbReference type="ARBA" id="ARBA00022837"/>
    </source>
</evidence>